<keyword evidence="3" id="KW-1185">Reference proteome</keyword>
<proteinExistence type="predicted"/>
<protein>
    <recommendedName>
        <fullName evidence="4">CHAT domain-containing protein</fullName>
    </recommendedName>
</protein>
<sequence length="758" mass="86723">MSSDYDNIDIRYLSDGQAPDVRESTHQRESWRISITVNNTVCAPELVVENPLLPSAPSGGGNDSTLLTDYIQESVRHRAAWKHTSPVEWQRMQQGLETYRDRLWNALRAGLPPWDQPPFRPGTVGCHINVIEESAKEQHTIHKLAWELLETIPTPHAHNQRRYTVGVTRRVTYSRMRTGPAKSFQDVQQDPKATFTILLVIARDLSNPKKHDLNPDIAQYPLMALQQHFRKEGRKSRLYVEVVRPGTLPELESHLQHRARLNVTFNLVHFDMHGKLLPLEGSDASMKASSLRFGAAANPRGSLENVQGRTIVNVLEKHRIDCVVLNACFSASCMHNPAANLTRELVRSVREVTSMWHRVNYKTARLYIATFYKHLLVDLEPFATAAHKARLALGQDDRRWDGLGRIFTDAFVCVNYQHAYERKDRGSHEVSSARPRPSFQHSGEHQPARHFLSITTSDRAWNSGPVLAATPSFQSAATASDTVSSDVAHSWTSLPPSPGSPRRGKKPFERFRRRLWERDEERHPSPARAPEGDGRLVLDTAPDEHHVARMTLIILDLELALTSLRILYARESQFRDLKQEFCQNVRDAIALWLRTSMIRRVSFYQARSFEDSSKPRPYKSYWPYYNSNMLKRLLDRDRRPEPFAETLHVVLGVDDAVTEGEAKDAIAGNLGKFLERLDSPRHTTAHKKDYAIFVGENDDQWWRSQWWTKSDKRGQTWHGGYWDPATFHRSFSATVLETPVPQPVGPAVLQRQSIMNLE</sequence>
<dbReference type="AlphaFoldDB" id="A0AA40CJQ4"/>
<feature type="region of interest" description="Disordered" evidence="1">
    <location>
        <begin position="488"/>
        <end position="537"/>
    </location>
</feature>
<accession>A0AA40CJQ4</accession>
<organism evidence="2 3">
    <name type="scientific">Cercophora newfieldiana</name>
    <dbReference type="NCBI Taxonomy" id="92897"/>
    <lineage>
        <taxon>Eukaryota</taxon>
        <taxon>Fungi</taxon>
        <taxon>Dikarya</taxon>
        <taxon>Ascomycota</taxon>
        <taxon>Pezizomycotina</taxon>
        <taxon>Sordariomycetes</taxon>
        <taxon>Sordariomycetidae</taxon>
        <taxon>Sordariales</taxon>
        <taxon>Lasiosphaeriaceae</taxon>
        <taxon>Cercophora</taxon>
    </lineage>
</organism>
<gene>
    <name evidence="2" type="ORF">B0T16DRAFT_246826</name>
</gene>
<reference evidence="2" key="1">
    <citation type="submission" date="2023-06" db="EMBL/GenBank/DDBJ databases">
        <title>Genome-scale phylogeny and comparative genomics of the fungal order Sordariales.</title>
        <authorList>
            <consortium name="Lawrence Berkeley National Laboratory"/>
            <person name="Hensen N."/>
            <person name="Bonometti L."/>
            <person name="Westerberg I."/>
            <person name="Brannstrom I.O."/>
            <person name="Guillou S."/>
            <person name="Cros-Aarteil S."/>
            <person name="Calhoun S."/>
            <person name="Haridas S."/>
            <person name="Kuo A."/>
            <person name="Mondo S."/>
            <person name="Pangilinan J."/>
            <person name="Riley R."/>
            <person name="Labutti K."/>
            <person name="Andreopoulos B."/>
            <person name="Lipzen A."/>
            <person name="Chen C."/>
            <person name="Yanf M."/>
            <person name="Daum C."/>
            <person name="Ng V."/>
            <person name="Clum A."/>
            <person name="Steindorff A."/>
            <person name="Ohm R."/>
            <person name="Martin F."/>
            <person name="Silar P."/>
            <person name="Natvig D."/>
            <person name="Lalanne C."/>
            <person name="Gautier V."/>
            <person name="Ament-Velasquez S.L."/>
            <person name="Kruys A."/>
            <person name="Hutchinson M.I."/>
            <person name="Powell A.J."/>
            <person name="Barry K."/>
            <person name="Miller A.N."/>
            <person name="Grigoriev I.V."/>
            <person name="Debuchy R."/>
            <person name="Gladieux P."/>
            <person name="Thoren M.H."/>
            <person name="Johannesson H."/>
        </authorList>
    </citation>
    <scope>NUCLEOTIDE SEQUENCE</scope>
    <source>
        <strain evidence="2">SMH2532-1</strain>
    </source>
</reference>
<dbReference type="EMBL" id="JAULSV010000007">
    <property type="protein sequence ID" value="KAK0639649.1"/>
    <property type="molecule type" value="Genomic_DNA"/>
</dbReference>
<comment type="caution">
    <text evidence="2">The sequence shown here is derived from an EMBL/GenBank/DDBJ whole genome shotgun (WGS) entry which is preliminary data.</text>
</comment>
<evidence type="ECO:0000256" key="1">
    <source>
        <dbReference type="SAM" id="MobiDB-lite"/>
    </source>
</evidence>
<evidence type="ECO:0000313" key="2">
    <source>
        <dbReference type="EMBL" id="KAK0639649.1"/>
    </source>
</evidence>
<evidence type="ECO:0000313" key="3">
    <source>
        <dbReference type="Proteomes" id="UP001174936"/>
    </source>
</evidence>
<feature type="compositionally biased region" description="Basic and acidic residues" evidence="1">
    <location>
        <begin position="506"/>
        <end position="537"/>
    </location>
</feature>
<evidence type="ECO:0008006" key="4">
    <source>
        <dbReference type="Google" id="ProtNLM"/>
    </source>
</evidence>
<feature type="region of interest" description="Disordered" evidence="1">
    <location>
        <begin position="424"/>
        <end position="448"/>
    </location>
</feature>
<name>A0AA40CJQ4_9PEZI</name>
<dbReference type="Proteomes" id="UP001174936">
    <property type="component" value="Unassembled WGS sequence"/>
</dbReference>